<evidence type="ECO:0000313" key="2">
    <source>
        <dbReference type="Proteomes" id="UP000317940"/>
    </source>
</evidence>
<organism evidence="1 2">
    <name type="scientific">Kitasatospora viridis</name>
    <dbReference type="NCBI Taxonomy" id="281105"/>
    <lineage>
        <taxon>Bacteria</taxon>
        <taxon>Bacillati</taxon>
        <taxon>Actinomycetota</taxon>
        <taxon>Actinomycetes</taxon>
        <taxon>Kitasatosporales</taxon>
        <taxon>Streptomycetaceae</taxon>
        <taxon>Kitasatospora</taxon>
    </lineage>
</organism>
<keyword evidence="2" id="KW-1185">Reference proteome</keyword>
<dbReference type="RefSeq" id="WP_145906681.1">
    <property type="nucleotide sequence ID" value="NZ_BAAAMZ010000052.1"/>
</dbReference>
<reference evidence="1 2" key="1">
    <citation type="submission" date="2019-06" db="EMBL/GenBank/DDBJ databases">
        <title>Sequencing the genomes of 1000 actinobacteria strains.</title>
        <authorList>
            <person name="Klenk H.-P."/>
        </authorList>
    </citation>
    <scope>NUCLEOTIDE SEQUENCE [LARGE SCALE GENOMIC DNA]</scope>
    <source>
        <strain evidence="1 2">DSM 44826</strain>
    </source>
</reference>
<dbReference type="EMBL" id="VIWT01000001">
    <property type="protein sequence ID" value="TWG00603.1"/>
    <property type="molecule type" value="Genomic_DNA"/>
</dbReference>
<evidence type="ECO:0000313" key="1">
    <source>
        <dbReference type="EMBL" id="TWG00603.1"/>
    </source>
</evidence>
<proteinExistence type="predicted"/>
<accession>A0A561UMK5</accession>
<protein>
    <recommendedName>
        <fullName evidence="3">Excreted virulence factor EspC (Type VII ESX diderm)</fullName>
    </recommendedName>
</protein>
<evidence type="ECO:0008006" key="3">
    <source>
        <dbReference type="Google" id="ProtNLM"/>
    </source>
</evidence>
<dbReference type="Proteomes" id="UP000317940">
    <property type="component" value="Unassembled WGS sequence"/>
</dbReference>
<sequence>MGDDRFVVDLPDLERLAKGLDDAKSELDTALKAMGSANLGGLGIQALTDACQHFQSRWSYGLGQLGKDAQALHEGLQNVLKNYGKTEADLAAGLQGSPAPGAGQ</sequence>
<dbReference type="OrthoDB" id="4551929at2"/>
<comment type="caution">
    <text evidence="1">The sequence shown here is derived from an EMBL/GenBank/DDBJ whole genome shotgun (WGS) entry which is preliminary data.</text>
</comment>
<gene>
    <name evidence="1" type="ORF">FHX73_114483</name>
</gene>
<dbReference type="AlphaFoldDB" id="A0A561UMK5"/>
<name>A0A561UMK5_9ACTN</name>